<evidence type="ECO:0000313" key="2">
    <source>
        <dbReference type="EMBL" id="SDL68175.1"/>
    </source>
</evidence>
<feature type="transmembrane region" description="Helical" evidence="1">
    <location>
        <begin position="39"/>
        <end position="59"/>
    </location>
</feature>
<keyword evidence="1" id="KW-0472">Membrane</keyword>
<keyword evidence="1" id="KW-1133">Transmembrane helix</keyword>
<protein>
    <recommendedName>
        <fullName evidence="4">Integral membrane protein</fullName>
    </recommendedName>
</protein>
<dbReference type="NCBIfam" id="NF041681">
    <property type="entry name" value="HGxxPAAW"/>
    <property type="match status" value="1"/>
</dbReference>
<dbReference type="RefSeq" id="WP_093252622.1">
    <property type="nucleotide sequence ID" value="NZ_FNGP01000004.1"/>
</dbReference>
<dbReference type="STRING" id="686624.SAMN04488242_2465"/>
<organism evidence="2 3">
    <name type="scientific">Tessaracoccus oleiagri</name>
    <dbReference type="NCBI Taxonomy" id="686624"/>
    <lineage>
        <taxon>Bacteria</taxon>
        <taxon>Bacillati</taxon>
        <taxon>Actinomycetota</taxon>
        <taxon>Actinomycetes</taxon>
        <taxon>Propionibacteriales</taxon>
        <taxon>Propionibacteriaceae</taxon>
        <taxon>Tessaracoccus</taxon>
    </lineage>
</organism>
<proteinExistence type="predicted"/>
<feature type="transmembrane region" description="Helical" evidence="1">
    <location>
        <begin position="12"/>
        <end position="33"/>
    </location>
</feature>
<dbReference type="Proteomes" id="UP000199475">
    <property type="component" value="Unassembled WGS sequence"/>
</dbReference>
<keyword evidence="1" id="KW-0812">Transmembrane</keyword>
<gene>
    <name evidence="2" type="ORF">SAMN04488242_2465</name>
</gene>
<evidence type="ECO:0008006" key="4">
    <source>
        <dbReference type="Google" id="ProtNLM"/>
    </source>
</evidence>
<dbReference type="AlphaFoldDB" id="A0A1G9M3B1"/>
<sequence>MATPRYYHHGGSPAAWTGSAVCALGFIIVTIGIFMGPNWVVIGVGGAVVLLGIIATVVMKAMGLGQP</sequence>
<accession>A0A1G9M3B1</accession>
<reference evidence="2 3" key="1">
    <citation type="submission" date="2016-10" db="EMBL/GenBank/DDBJ databases">
        <authorList>
            <person name="de Groot N.N."/>
        </authorList>
    </citation>
    <scope>NUCLEOTIDE SEQUENCE [LARGE SCALE GENOMIC DNA]</scope>
    <source>
        <strain evidence="2 3">CGMCC 1.9159</strain>
    </source>
</reference>
<name>A0A1G9M3B1_9ACTN</name>
<evidence type="ECO:0000313" key="3">
    <source>
        <dbReference type="Proteomes" id="UP000199475"/>
    </source>
</evidence>
<keyword evidence="3" id="KW-1185">Reference proteome</keyword>
<dbReference type="EMBL" id="FNGP01000004">
    <property type="protein sequence ID" value="SDL68175.1"/>
    <property type="molecule type" value="Genomic_DNA"/>
</dbReference>
<evidence type="ECO:0000256" key="1">
    <source>
        <dbReference type="SAM" id="Phobius"/>
    </source>
</evidence>
<dbReference type="OrthoDB" id="3872677at2"/>